<dbReference type="PANTHER" id="PTHR47417">
    <property type="entry name" value="SMR DOMAIN-CONTAINING PROTEIN YPL199C"/>
    <property type="match status" value="1"/>
</dbReference>
<feature type="compositionally biased region" description="Basic and acidic residues" evidence="1">
    <location>
        <begin position="255"/>
        <end position="277"/>
    </location>
</feature>
<dbReference type="Pfam" id="PF01713">
    <property type="entry name" value="Smr"/>
    <property type="match status" value="1"/>
</dbReference>
<feature type="domain" description="Smr" evidence="2">
    <location>
        <begin position="330"/>
        <end position="406"/>
    </location>
</feature>
<dbReference type="SMART" id="SM00463">
    <property type="entry name" value="SMR"/>
    <property type="match status" value="1"/>
</dbReference>
<feature type="compositionally biased region" description="Low complexity" evidence="1">
    <location>
        <begin position="195"/>
        <end position="227"/>
    </location>
</feature>
<dbReference type="SUPFAM" id="SSF160443">
    <property type="entry name" value="SMR domain-like"/>
    <property type="match status" value="1"/>
</dbReference>
<feature type="compositionally biased region" description="Pro residues" evidence="1">
    <location>
        <begin position="8"/>
        <end position="24"/>
    </location>
</feature>
<proteinExistence type="predicted"/>
<dbReference type="InterPro" id="IPR036063">
    <property type="entry name" value="Smr_dom_sf"/>
</dbReference>
<evidence type="ECO:0000259" key="2">
    <source>
        <dbReference type="PROSITE" id="PS50828"/>
    </source>
</evidence>
<dbReference type="STRING" id="2316362.A0A4Q2DRX5"/>
<accession>A0A4Q2DRX5</accession>
<sequence length="408" mass="43012">MSSAAERTPPPPPPLPQPAPPPPAVVEKTVPQPTTSTNPSGANSPLPIPNSTMQGFSISNPFNDDEDDGGIQHSTPFAKSAPAPVPVPNMSTTNWRPHIPDPLSVDPFESPPWKPQDDLDELSTPPFNGADSSVANAEIDGDPLRTPNTMDPNMLSPLVLEEELNGGVPLVSVIPGPMPSISQVQALIDSAPAPGSARKAAAAGPSTAQNGGALLSSEAPATPASPAKLQDDPDSHSDGGASVFSSPEPRAVNAKAEKLRQDAKNAEKEYHELRGKHHDAVKEGKVAEGFLLKRKMLDAEERAKELHKKAARRYYASLNELNPKQKEDTIDVHGLRPSEAVDKTERALTQAMDNGLTTLRVIVGKGLHSAGGQPVLKKVITQTMEKQKIACQVDSGNAGVLILTVPAV</sequence>
<dbReference type="AlphaFoldDB" id="A0A4Q2DRX5"/>
<name>A0A4Q2DRX5_9AGAR</name>
<gene>
    <name evidence="3" type="ORF">EST38_g2880</name>
</gene>
<dbReference type="Gene3D" id="3.30.1370.110">
    <property type="match status" value="1"/>
</dbReference>
<dbReference type="Proteomes" id="UP000290288">
    <property type="component" value="Unassembled WGS sequence"/>
</dbReference>
<dbReference type="PANTHER" id="PTHR47417:SF1">
    <property type="entry name" value="SMR DOMAIN-CONTAINING PROTEIN YPL199C"/>
    <property type="match status" value="1"/>
</dbReference>
<organism evidence="3 4">
    <name type="scientific">Candolleomyces aberdarensis</name>
    <dbReference type="NCBI Taxonomy" id="2316362"/>
    <lineage>
        <taxon>Eukaryota</taxon>
        <taxon>Fungi</taxon>
        <taxon>Dikarya</taxon>
        <taxon>Basidiomycota</taxon>
        <taxon>Agaricomycotina</taxon>
        <taxon>Agaricomycetes</taxon>
        <taxon>Agaricomycetidae</taxon>
        <taxon>Agaricales</taxon>
        <taxon>Agaricineae</taxon>
        <taxon>Psathyrellaceae</taxon>
        <taxon>Candolleomyces</taxon>
    </lineage>
</organism>
<feature type="region of interest" description="Disordered" evidence="1">
    <location>
        <begin position="1"/>
        <end position="154"/>
    </location>
</feature>
<dbReference type="InterPro" id="IPR002625">
    <property type="entry name" value="Smr_dom"/>
</dbReference>
<keyword evidence="4" id="KW-1185">Reference proteome</keyword>
<evidence type="ECO:0000313" key="3">
    <source>
        <dbReference type="EMBL" id="RXW22987.1"/>
    </source>
</evidence>
<dbReference type="OrthoDB" id="3231855at2759"/>
<feature type="compositionally biased region" description="Polar residues" evidence="1">
    <location>
        <begin position="31"/>
        <end position="62"/>
    </location>
</feature>
<evidence type="ECO:0000256" key="1">
    <source>
        <dbReference type="SAM" id="MobiDB-lite"/>
    </source>
</evidence>
<dbReference type="InterPro" id="IPR053020">
    <property type="entry name" value="Smr_domain_protein"/>
</dbReference>
<comment type="caution">
    <text evidence="3">The sequence shown here is derived from an EMBL/GenBank/DDBJ whole genome shotgun (WGS) entry which is preliminary data.</text>
</comment>
<feature type="region of interest" description="Disordered" evidence="1">
    <location>
        <begin position="195"/>
        <end position="277"/>
    </location>
</feature>
<reference evidence="3 4" key="1">
    <citation type="submission" date="2019-01" db="EMBL/GenBank/DDBJ databases">
        <title>Draft genome sequence of Psathyrella aberdarensis IHI B618.</title>
        <authorList>
            <person name="Buettner E."/>
            <person name="Kellner H."/>
        </authorList>
    </citation>
    <scope>NUCLEOTIDE SEQUENCE [LARGE SCALE GENOMIC DNA]</scope>
    <source>
        <strain evidence="3 4">IHI B618</strain>
    </source>
</reference>
<protein>
    <recommendedName>
        <fullName evidence="2">Smr domain-containing protein</fullName>
    </recommendedName>
</protein>
<dbReference type="PROSITE" id="PS50828">
    <property type="entry name" value="SMR"/>
    <property type="match status" value="1"/>
</dbReference>
<evidence type="ECO:0000313" key="4">
    <source>
        <dbReference type="Proteomes" id="UP000290288"/>
    </source>
</evidence>
<dbReference type="EMBL" id="SDEE01000055">
    <property type="protein sequence ID" value="RXW22987.1"/>
    <property type="molecule type" value="Genomic_DNA"/>
</dbReference>